<gene>
    <name evidence="1" type="ORF">LCOR_09036.1</name>
</gene>
<dbReference type="Proteomes" id="UP000027586">
    <property type="component" value="Unassembled WGS sequence"/>
</dbReference>
<dbReference type="AlphaFoldDB" id="A0A068S8L8"/>
<reference evidence="1" key="1">
    <citation type="submission" date="2013-08" db="EMBL/GenBank/DDBJ databases">
        <title>Gene expansion shapes genome architecture in the human pathogen Lichtheimia corymbifera: an evolutionary genomics analysis in the ancient terrestrial Mucorales (Mucoromycotina).</title>
        <authorList>
            <person name="Schwartze V.U."/>
            <person name="Winter S."/>
            <person name="Shelest E."/>
            <person name="Marcet-Houben M."/>
            <person name="Horn F."/>
            <person name="Wehner S."/>
            <person name="Hoffmann K."/>
            <person name="Riege K."/>
            <person name="Sammeth M."/>
            <person name="Nowrousian M."/>
            <person name="Valiante V."/>
            <person name="Linde J."/>
            <person name="Jacobsen I.D."/>
            <person name="Marz M."/>
            <person name="Brakhage A.A."/>
            <person name="Gabaldon T."/>
            <person name="Bocker S."/>
            <person name="Voigt K."/>
        </authorList>
    </citation>
    <scope>NUCLEOTIDE SEQUENCE [LARGE SCALE GENOMIC DNA]</scope>
    <source>
        <strain evidence="1">FSU 9682</strain>
    </source>
</reference>
<keyword evidence="2" id="KW-1185">Reference proteome</keyword>
<accession>A0A068S8L8</accession>
<dbReference type="VEuPathDB" id="FungiDB:LCOR_09036.1"/>
<evidence type="ECO:0000313" key="1">
    <source>
        <dbReference type="EMBL" id="CDH58162.1"/>
    </source>
</evidence>
<evidence type="ECO:0000313" key="2">
    <source>
        <dbReference type="Proteomes" id="UP000027586"/>
    </source>
</evidence>
<sequence>MWQLAVTYANSKRHGSEYSFEMMALMMRSQLVEFTKVDIHYGMGYKRYNSFAAFSPMSLPSSNVRCTCHFKSWFIHPIV</sequence>
<comment type="caution">
    <text evidence="1">The sequence shown here is derived from an EMBL/GenBank/DDBJ whole genome shotgun (WGS) entry which is preliminary data.</text>
</comment>
<proteinExistence type="predicted"/>
<organism evidence="1 2">
    <name type="scientific">Lichtheimia corymbifera JMRC:FSU:9682</name>
    <dbReference type="NCBI Taxonomy" id="1263082"/>
    <lineage>
        <taxon>Eukaryota</taxon>
        <taxon>Fungi</taxon>
        <taxon>Fungi incertae sedis</taxon>
        <taxon>Mucoromycota</taxon>
        <taxon>Mucoromycotina</taxon>
        <taxon>Mucoromycetes</taxon>
        <taxon>Mucorales</taxon>
        <taxon>Lichtheimiaceae</taxon>
        <taxon>Lichtheimia</taxon>
    </lineage>
</organism>
<dbReference type="EMBL" id="CBTN010000053">
    <property type="protein sequence ID" value="CDH58162.1"/>
    <property type="molecule type" value="Genomic_DNA"/>
</dbReference>
<protein>
    <submittedName>
        <fullName evidence="1">Uncharacterized protein</fullName>
    </submittedName>
</protein>
<name>A0A068S8L8_9FUNG</name>